<dbReference type="Pfam" id="PF15011">
    <property type="entry name" value="CA109-like"/>
    <property type="match status" value="1"/>
</dbReference>
<dbReference type="Proteomes" id="UP001168990">
    <property type="component" value="Unassembled WGS sequence"/>
</dbReference>
<reference evidence="1" key="1">
    <citation type="journal article" date="2023" name="bioRxiv">
        <title>Scaffold-level genome assemblies of two parasitoid biocontrol wasps reveal the parthenogenesis mechanism and an associated novel virus.</title>
        <authorList>
            <person name="Inwood S."/>
            <person name="Skelly J."/>
            <person name="Guhlin J."/>
            <person name="Harrop T."/>
            <person name="Goldson S."/>
            <person name="Dearden P."/>
        </authorList>
    </citation>
    <scope>NUCLEOTIDE SEQUENCE</scope>
    <source>
        <strain evidence="1">Irish</strain>
        <tissue evidence="1">Whole body</tissue>
    </source>
</reference>
<evidence type="ECO:0000313" key="2">
    <source>
        <dbReference type="Proteomes" id="UP001168990"/>
    </source>
</evidence>
<gene>
    <name evidence="1" type="ORF">PV328_006088</name>
</gene>
<sequence length="200" mass="23703">MAEQIHKSMVNYFIYSNKLYCSWQETIMNLVKPVISVRNLSEQLRHISSDSVDKAEVYHIDNARENLIFKINAGIDNEMITIDYDMQTLKNLYLDLKNKFHYLITLQNKVQESDPLMHTLIKGTTYRPQLASLYEYAEQVHNYYKHFFNLINNNYIALNRYDERTIQNLAASMEESSARKDQVLKVLILTEFMMKEKSIK</sequence>
<dbReference type="EMBL" id="JAQQBS010000002">
    <property type="protein sequence ID" value="KAK0172816.1"/>
    <property type="molecule type" value="Genomic_DNA"/>
</dbReference>
<organism evidence="1 2">
    <name type="scientific">Microctonus aethiopoides</name>
    <dbReference type="NCBI Taxonomy" id="144406"/>
    <lineage>
        <taxon>Eukaryota</taxon>
        <taxon>Metazoa</taxon>
        <taxon>Ecdysozoa</taxon>
        <taxon>Arthropoda</taxon>
        <taxon>Hexapoda</taxon>
        <taxon>Insecta</taxon>
        <taxon>Pterygota</taxon>
        <taxon>Neoptera</taxon>
        <taxon>Endopterygota</taxon>
        <taxon>Hymenoptera</taxon>
        <taxon>Apocrita</taxon>
        <taxon>Ichneumonoidea</taxon>
        <taxon>Braconidae</taxon>
        <taxon>Euphorinae</taxon>
        <taxon>Microctonus</taxon>
    </lineage>
</organism>
<keyword evidence="2" id="KW-1185">Reference proteome</keyword>
<dbReference type="AlphaFoldDB" id="A0AA39FNT7"/>
<dbReference type="InterPro" id="IPR029159">
    <property type="entry name" value="CA109-like"/>
</dbReference>
<proteinExistence type="predicted"/>
<reference evidence="1" key="2">
    <citation type="submission" date="2023-03" db="EMBL/GenBank/DDBJ databases">
        <authorList>
            <person name="Inwood S.N."/>
            <person name="Skelly J.G."/>
            <person name="Guhlin J."/>
            <person name="Harrop T.W.R."/>
            <person name="Goldson S.G."/>
            <person name="Dearden P.K."/>
        </authorList>
    </citation>
    <scope>NUCLEOTIDE SEQUENCE</scope>
    <source>
        <strain evidence="1">Irish</strain>
        <tissue evidence="1">Whole body</tissue>
    </source>
</reference>
<evidence type="ECO:0000313" key="1">
    <source>
        <dbReference type="EMBL" id="KAK0172816.1"/>
    </source>
</evidence>
<name>A0AA39FNT7_9HYME</name>
<comment type="caution">
    <text evidence="1">The sequence shown here is derived from an EMBL/GenBank/DDBJ whole genome shotgun (WGS) entry which is preliminary data.</text>
</comment>
<protein>
    <submittedName>
        <fullName evidence="1">Uncharacterized protein</fullName>
    </submittedName>
</protein>
<accession>A0AA39FNT7</accession>